<organism evidence="1 2">
    <name type="scientific">Nosema granulosis</name>
    <dbReference type="NCBI Taxonomy" id="83296"/>
    <lineage>
        <taxon>Eukaryota</taxon>
        <taxon>Fungi</taxon>
        <taxon>Fungi incertae sedis</taxon>
        <taxon>Microsporidia</taxon>
        <taxon>Nosematidae</taxon>
        <taxon>Nosema</taxon>
    </lineage>
</organism>
<comment type="caution">
    <text evidence="1">The sequence shown here is derived from an EMBL/GenBank/DDBJ whole genome shotgun (WGS) entry which is preliminary data.</text>
</comment>
<sequence>MDEIVSALKPVKEALLGITRDNSTLLPAKYSFEYMFDCFTKTSTGLSQELLVALRIEYEKRCSSDLVDFLEYFEISNFLSNMKTEDRNIKRDMLLNYSNKIYHKLFSRTEEPEVISAPPTGKLETSSLPSGTLSEYESYMQARMLEKPILSKMMCLMLITNLNVLKLLKQ</sequence>
<dbReference type="Proteomes" id="UP000740883">
    <property type="component" value="Unassembled WGS sequence"/>
</dbReference>
<proteinExistence type="predicted"/>
<dbReference type="AlphaFoldDB" id="A0A9P6KYL0"/>
<name>A0A9P6KYL0_9MICR</name>
<keyword evidence="2" id="KW-1185">Reference proteome</keyword>
<evidence type="ECO:0000313" key="1">
    <source>
        <dbReference type="EMBL" id="KAF9761997.1"/>
    </source>
</evidence>
<protein>
    <submittedName>
        <fullName evidence="1">Uncharacterized protein</fullName>
    </submittedName>
</protein>
<dbReference type="EMBL" id="SBJO01000228">
    <property type="protein sequence ID" value="KAF9761997.1"/>
    <property type="molecule type" value="Genomic_DNA"/>
</dbReference>
<accession>A0A9P6KYL0</accession>
<evidence type="ECO:0000313" key="2">
    <source>
        <dbReference type="Proteomes" id="UP000740883"/>
    </source>
</evidence>
<dbReference type="OrthoDB" id="10502392at2759"/>
<gene>
    <name evidence="1" type="ORF">NGRA_2289</name>
</gene>
<reference evidence="1 2" key="1">
    <citation type="journal article" date="2020" name="Genome Biol. Evol.">
        <title>Comparative genomics of strictly vertically transmitted, feminizing microsporidia endosymbionts of amphipod crustaceans.</title>
        <authorList>
            <person name="Cormier A."/>
            <person name="Chebbi M.A."/>
            <person name="Giraud I."/>
            <person name="Wattier R."/>
            <person name="Teixeira M."/>
            <person name="Gilbert C."/>
            <person name="Rigaud T."/>
            <person name="Cordaux R."/>
        </authorList>
    </citation>
    <scope>NUCLEOTIDE SEQUENCE [LARGE SCALE GENOMIC DNA]</scope>
    <source>
        <strain evidence="1 2">Ou3-Ou53</strain>
    </source>
</reference>